<sequence length="30" mass="3277">MAQTASTVSSVRSDLVICPFDHYNAVITFC</sequence>
<dbReference type="AlphaFoldDB" id="T0LNS6"/>
<comment type="caution">
    <text evidence="1">The sequence shown here is derived from an EMBL/GenBank/DDBJ whole genome shotgun (WGS) entry which is preliminary data.</text>
</comment>
<name>T0LNS6_COLGC</name>
<reference evidence="2" key="1">
    <citation type="journal article" date="2013" name="Mol. Plant Microbe Interact.">
        <title>Global aspects of pacC regulation of pathogenicity genes in Colletotrichum gloeosporioides as revealed by transcriptome analysis.</title>
        <authorList>
            <person name="Alkan N."/>
            <person name="Meng X."/>
            <person name="Friedlander G."/>
            <person name="Reuveni E."/>
            <person name="Sukno S."/>
            <person name="Sherman A."/>
            <person name="Thon M."/>
            <person name="Fluhr R."/>
            <person name="Prusky D."/>
        </authorList>
    </citation>
    <scope>NUCLEOTIDE SEQUENCE [LARGE SCALE GENOMIC DNA]</scope>
    <source>
        <strain evidence="2">Cg-14</strain>
    </source>
</reference>
<dbReference type="HOGENOM" id="CLU_3406336_0_0_1"/>
<dbReference type="EMBL" id="AMYD01002208">
    <property type="protein sequence ID" value="EQB49880.1"/>
    <property type="molecule type" value="Genomic_DNA"/>
</dbReference>
<evidence type="ECO:0000313" key="1">
    <source>
        <dbReference type="EMBL" id="EQB49880.1"/>
    </source>
</evidence>
<accession>T0LNS6</accession>
<evidence type="ECO:0000313" key="2">
    <source>
        <dbReference type="Proteomes" id="UP000015530"/>
    </source>
</evidence>
<dbReference type="Proteomes" id="UP000015530">
    <property type="component" value="Unassembled WGS sequence"/>
</dbReference>
<gene>
    <name evidence="1" type="ORF">CGLO_10744</name>
</gene>
<organism evidence="1 2">
    <name type="scientific">Colletotrichum gloeosporioides (strain Cg-14)</name>
    <name type="common">Anthracnose fungus</name>
    <name type="synonym">Glomerella cingulata</name>
    <dbReference type="NCBI Taxonomy" id="1237896"/>
    <lineage>
        <taxon>Eukaryota</taxon>
        <taxon>Fungi</taxon>
        <taxon>Dikarya</taxon>
        <taxon>Ascomycota</taxon>
        <taxon>Pezizomycotina</taxon>
        <taxon>Sordariomycetes</taxon>
        <taxon>Hypocreomycetidae</taxon>
        <taxon>Glomerellales</taxon>
        <taxon>Glomerellaceae</taxon>
        <taxon>Colletotrichum</taxon>
        <taxon>Colletotrichum gloeosporioides species complex</taxon>
    </lineage>
</organism>
<protein>
    <submittedName>
        <fullName evidence="1">Uncharacterized protein</fullName>
    </submittedName>
</protein>
<proteinExistence type="predicted"/>